<keyword evidence="1" id="KW-0472">Membrane</keyword>
<organism evidence="3 4">
    <name type="scientific">Paenibacillus selenitireducens</name>
    <dbReference type="NCBI Taxonomy" id="1324314"/>
    <lineage>
        <taxon>Bacteria</taxon>
        <taxon>Bacillati</taxon>
        <taxon>Bacillota</taxon>
        <taxon>Bacilli</taxon>
        <taxon>Bacillales</taxon>
        <taxon>Paenibacillaceae</taxon>
        <taxon>Paenibacillus</taxon>
    </lineage>
</organism>
<feature type="domain" description="Protein-glutamine gamma-glutamyltransferase-like C-terminal" evidence="2">
    <location>
        <begin position="379"/>
        <end position="431"/>
    </location>
</feature>
<sequence>MRSKRNILTWAYRGVVEYALLFPILALLCIYLIPDASNALTWFLLFPACLFIGAVAKGVLRWKRDNLWLVLLMIPWMVVMALSGTISLSRVLLFLIGYVLFVRGVQMISTSPMWSGGMQWHWISLAVYFVVFAISSIRPEIQTYQTHLLVGGMWTLVATLFTMNRGILHRANITYDDSVQLPKEVVRRNQIYVICIVTIVFLFVAVTFGNLMDSFMRFLHQAIAWLLRRPAPEEQVAPEQPVPPPSMPQLDLGDAGKPNRFLKWLEQVFTYLFWTALVIAIIVLLWFGLRYALKKLFPKLWHSIQQFLKRKQDFSPSSGYEDEQSSLFKWDTIQRQMTQPWDRLIHRFRRHEVRYDELTNNRDRIRYLYRQRIMQEITKGFPWQSGSTPRETLKQVEEWDTKLNAADLEDLARAYNDARYSDSDLSNERVEFIIQQNQKKKN</sequence>
<dbReference type="Pfam" id="PF13559">
    <property type="entry name" value="DUF4129"/>
    <property type="match status" value="1"/>
</dbReference>
<evidence type="ECO:0000313" key="4">
    <source>
        <dbReference type="Proteomes" id="UP000190188"/>
    </source>
</evidence>
<dbReference type="STRING" id="1324314.BVG16_04680"/>
<feature type="transmembrane region" description="Helical" evidence="1">
    <location>
        <begin position="12"/>
        <end position="33"/>
    </location>
</feature>
<evidence type="ECO:0000259" key="2">
    <source>
        <dbReference type="Pfam" id="PF13559"/>
    </source>
</evidence>
<dbReference type="EMBL" id="MSZX01000002">
    <property type="protein sequence ID" value="OPA80050.1"/>
    <property type="molecule type" value="Genomic_DNA"/>
</dbReference>
<proteinExistence type="predicted"/>
<dbReference type="AlphaFoldDB" id="A0A1T2XJJ2"/>
<feature type="transmembrane region" description="Helical" evidence="1">
    <location>
        <begin position="67"/>
        <end position="85"/>
    </location>
</feature>
<evidence type="ECO:0000313" key="3">
    <source>
        <dbReference type="EMBL" id="OPA80050.1"/>
    </source>
</evidence>
<keyword evidence="1" id="KW-0812">Transmembrane</keyword>
<dbReference type="Proteomes" id="UP000190188">
    <property type="component" value="Unassembled WGS sequence"/>
</dbReference>
<feature type="transmembrane region" description="Helical" evidence="1">
    <location>
        <begin position="144"/>
        <end position="163"/>
    </location>
</feature>
<feature type="transmembrane region" description="Helical" evidence="1">
    <location>
        <begin position="39"/>
        <end position="60"/>
    </location>
</feature>
<reference evidence="3 4" key="1">
    <citation type="submission" date="2017-01" db="EMBL/GenBank/DDBJ databases">
        <title>Genome analysis of Paenibacillus selenitrireducens ES3-24.</title>
        <authorList>
            <person name="Xu D."/>
            <person name="Yao R."/>
            <person name="Zheng S."/>
        </authorList>
    </citation>
    <scope>NUCLEOTIDE SEQUENCE [LARGE SCALE GENOMIC DNA]</scope>
    <source>
        <strain evidence="3 4">ES3-24</strain>
    </source>
</reference>
<evidence type="ECO:0000256" key="1">
    <source>
        <dbReference type="SAM" id="Phobius"/>
    </source>
</evidence>
<gene>
    <name evidence="3" type="ORF">BVG16_04680</name>
</gene>
<feature type="transmembrane region" description="Helical" evidence="1">
    <location>
        <begin position="191"/>
        <end position="211"/>
    </location>
</feature>
<name>A0A1T2XJJ2_9BACL</name>
<protein>
    <recommendedName>
        <fullName evidence="2">Protein-glutamine gamma-glutamyltransferase-like C-terminal domain-containing protein</fullName>
    </recommendedName>
</protein>
<keyword evidence="1" id="KW-1133">Transmembrane helix</keyword>
<feature type="transmembrane region" description="Helical" evidence="1">
    <location>
        <begin position="120"/>
        <end position="138"/>
    </location>
</feature>
<dbReference type="InterPro" id="IPR025403">
    <property type="entry name" value="TgpA-like_C"/>
</dbReference>
<feature type="transmembrane region" description="Helical" evidence="1">
    <location>
        <begin position="268"/>
        <end position="289"/>
    </location>
</feature>
<feature type="transmembrane region" description="Helical" evidence="1">
    <location>
        <begin position="91"/>
        <end position="108"/>
    </location>
</feature>
<comment type="caution">
    <text evidence="3">The sequence shown here is derived from an EMBL/GenBank/DDBJ whole genome shotgun (WGS) entry which is preliminary data.</text>
</comment>
<accession>A0A1T2XJJ2</accession>
<keyword evidence="4" id="KW-1185">Reference proteome</keyword>